<evidence type="ECO:0000313" key="3">
    <source>
        <dbReference type="Proteomes" id="UP000321157"/>
    </source>
</evidence>
<accession>A0A511V817</accession>
<comment type="caution">
    <text evidence="2">The sequence shown here is derived from an EMBL/GenBank/DDBJ whole genome shotgun (WGS) entry which is preliminary data.</text>
</comment>
<keyword evidence="3" id="KW-1185">Reference proteome</keyword>
<reference evidence="2 3" key="1">
    <citation type="submission" date="2019-07" db="EMBL/GenBank/DDBJ databases">
        <title>Whole genome shotgun sequence of Aneurinibacillus danicus NBRC 102444.</title>
        <authorList>
            <person name="Hosoyama A."/>
            <person name="Uohara A."/>
            <person name="Ohji S."/>
            <person name="Ichikawa N."/>
        </authorList>
    </citation>
    <scope>NUCLEOTIDE SEQUENCE [LARGE SCALE GENOMIC DNA]</scope>
    <source>
        <strain evidence="2 3">NBRC 102444</strain>
    </source>
</reference>
<sequence>MRSRYYGTPEQLKFSDALAVYEYIVPRLNKTIIRHGEYLIDTQALLAPVNLDCFHCHLVHGHNCCEQGQPYSMHGDNLTLFEEHAFTILEAYGDDGRAEEAREKGLYEQTADTNYYPSIRKYKGDCLYLIEDNGKRLCAIHRYALERKLDPAKLKPFSCSLFPLEIIESDLGLLVTALTSETERFSRWGDYYRHRYSCVNPKRRPKNTPDEYFAKTGYVPAWMWARDLLASYWGENTVADMEVLLGLSK</sequence>
<dbReference type="AlphaFoldDB" id="A0A511V817"/>
<dbReference type="EMBL" id="BJXX01000106">
    <property type="protein sequence ID" value="GEN34969.1"/>
    <property type="molecule type" value="Genomic_DNA"/>
</dbReference>
<evidence type="ECO:0008006" key="4">
    <source>
        <dbReference type="Google" id="ProtNLM"/>
    </source>
</evidence>
<comment type="similarity">
    <text evidence="1">Belongs to the Rv0495c family.</text>
</comment>
<dbReference type="Pfam" id="PF11307">
    <property type="entry name" value="DUF3109"/>
    <property type="match status" value="1"/>
</dbReference>
<proteinExistence type="inferred from homology"/>
<dbReference type="InterPro" id="IPR021458">
    <property type="entry name" value="Rv0495c"/>
</dbReference>
<dbReference type="Proteomes" id="UP000321157">
    <property type="component" value="Unassembled WGS sequence"/>
</dbReference>
<evidence type="ECO:0000256" key="1">
    <source>
        <dbReference type="ARBA" id="ARBA00093770"/>
    </source>
</evidence>
<evidence type="ECO:0000313" key="2">
    <source>
        <dbReference type="EMBL" id="GEN34969.1"/>
    </source>
</evidence>
<name>A0A511V817_9BACL</name>
<gene>
    <name evidence="2" type="ORF">ADA01nite_24290</name>
</gene>
<organism evidence="2 3">
    <name type="scientific">Aneurinibacillus danicus</name>
    <dbReference type="NCBI Taxonomy" id="267746"/>
    <lineage>
        <taxon>Bacteria</taxon>
        <taxon>Bacillati</taxon>
        <taxon>Bacillota</taxon>
        <taxon>Bacilli</taxon>
        <taxon>Bacillales</taxon>
        <taxon>Paenibacillaceae</taxon>
        <taxon>Aneurinibacillus group</taxon>
        <taxon>Aneurinibacillus</taxon>
    </lineage>
</organism>
<protein>
    <recommendedName>
        <fullName evidence="4">DUF3109 domain-containing protein</fullName>
    </recommendedName>
</protein>